<dbReference type="AlphaFoldDB" id="A0A091P0E6"/>
<proteinExistence type="predicted"/>
<reference evidence="1 2" key="1">
    <citation type="submission" date="2014-04" db="EMBL/GenBank/DDBJ databases">
        <title>Genome evolution of avian class.</title>
        <authorList>
            <person name="Zhang G."/>
            <person name="Li C."/>
        </authorList>
    </citation>
    <scope>NUCLEOTIDE SEQUENCE [LARGE SCALE GENOMIC DNA]</scope>
    <source>
        <strain evidence="1">BGI_N329</strain>
    </source>
</reference>
<dbReference type="EMBL" id="KK646719">
    <property type="protein sequence ID" value="KFP99392.1"/>
    <property type="molecule type" value="Genomic_DNA"/>
</dbReference>
<protein>
    <recommendedName>
        <fullName evidence="3">PO24 protein</fullName>
    </recommendedName>
</protein>
<feature type="non-terminal residue" evidence="1">
    <location>
        <position position="1"/>
    </location>
</feature>
<evidence type="ECO:0008006" key="3">
    <source>
        <dbReference type="Google" id="ProtNLM"/>
    </source>
</evidence>
<sequence length="195" mass="22270">RANVYPTREFLARGRQESHIKSCRHCQAENESSGHIIGYCPAVQDARIKRHNQLCDLLITEVKKKDWIVFQEPILKDEQNEIYKPDLVFVKGDQAMVIDVTIRYESKLSSLADAAAEKVKKYCHLKSQIQELTNAKNIKFKGFPVGARGKWYSGNYEVLKALGISTSRQDKIARCMSRKALFTSVDIVHIFVSHS</sequence>
<accession>A0A091P0E6</accession>
<gene>
    <name evidence="1" type="ORF">N329_00689</name>
</gene>
<feature type="non-terminal residue" evidence="1">
    <location>
        <position position="195"/>
    </location>
</feature>
<name>A0A091P0E6_HALAL</name>
<dbReference type="Proteomes" id="UP000054379">
    <property type="component" value="Unassembled WGS sequence"/>
</dbReference>
<evidence type="ECO:0000313" key="2">
    <source>
        <dbReference type="Proteomes" id="UP000054379"/>
    </source>
</evidence>
<organism evidence="1 2">
    <name type="scientific">Haliaeetus albicilla</name>
    <name type="common">White-tailed sea-eagle</name>
    <name type="synonym">Falco albicilla</name>
    <dbReference type="NCBI Taxonomy" id="8969"/>
    <lineage>
        <taxon>Eukaryota</taxon>
        <taxon>Metazoa</taxon>
        <taxon>Chordata</taxon>
        <taxon>Craniata</taxon>
        <taxon>Vertebrata</taxon>
        <taxon>Euteleostomi</taxon>
        <taxon>Archelosauria</taxon>
        <taxon>Archosauria</taxon>
        <taxon>Dinosauria</taxon>
        <taxon>Saurischia</taxon>
        <taxon>Theropoda</taxon>
        <taxon>Coelurosauria</taxon>
        <taxon>Aves</taxon>
        <taxon>Neognathae</taxon>
        <taxon>Neoaves</taxon>
        <taxon>Telluraves</taxon>
        <taxon>Accipitrimorphae</taxon>
        <taxon>Accipitriformes</taxon>
        <taxon>Accipitridae</taxon>
        <taxon>Accipitrinae</taxon>
        <taxon>Haliaeetus</taxon>
    </lineage>
</organism>
<evidence type="ECO:0000313" key="1">
    <source>
        <dbReference type="EMBL" id="KFP99392.1"/>
    </source>
</evidence>